<dbReference type="RefSeq" id="WP_341370261.1">
    <property type="nucleotide sequence ID" value="NZ_JBBPCO010000004.1"/>
</dbReference>
<keyword evidence="2" id="KW-1185">Reference proteome</keyword>
<sequence length="97" mass="10511">MSTGERPIPWLDQALLDPGSVFAGPEAVVEHPDLDREQKIAILRAWEYDAAEVGVAEEEGMAGPDDGLLQRILQALARLTDGRDGERVAPAKQHGLL</sequence>
<evidence type="ECO:0000313" key="2">
    <source>
        <dbReference type="Proteomes" id="UP001446205"/>
    </source>
</evidence>
<dbReference type="EMBL" id="JBBPCO010000004">
    <property type="protein sequence ID" value="MEK8089196.1"/>
    <property type="molecule type" value="Genomic_DNA"/>
</dbReference>
<dbReference type="Proteomes" id="UP001446205">
    <property type="component" value="Unassembled WGS sequence"/>
</dbReference>
<name>A0ABU9D6M5_9PROT</name>
<comment type="caution">
    <text evidence="1">The sequence shown here is derived from an EMBL/GenBank/DDBJ whole genome shotgun (WGS) entry which is preliminary data.</text>
</comment>
<evidence type="ECO:0000313" key="1">
    <source>
        <dbReference type="EMBL" id="MEK8089196.1"/>
    </source>
</evidence>
<reference evidence="1 2" key="1">
    <citation type="submission" date="2024-04" db="EMBL/GenBank/DDBJ databases">
        <authorList>
            <person name="Abashina T."/>
            <person name="Shaikin A."/>
        </authorList>
    </citation>
    <scope>NUCLEOTIDE SEQUENCE [LARGE SCALE GENOMIC DNA]</scope>
    <source>
        <strain evidence="1 2">AAFK</strain>
    </source>
</reference>
<organism evidence="1 2">
    <name type="scientific">Thermithiobacillus plumbiphilus</name>
    <dbReference type="NCBI Taxonomy" id="1729899"/>
    <lineage>
        <taxon>Bacteria</taxon>
        <taxon>Pseudomonadati</taxon>
        <taxon>Pseudomonadota</taxon>
        <taxon>Acidithiobacillia</taxon>
        <taxon>Acidithiobacillales</taxon>
        <taxon>Thermithiobacillaceae</taxon>
        <taxon>Thermithiobacillus</taxon>
    </lineage>
</organism>
<gene>
    <name evidence="1" type="ORF">WOB96_05395</name>
</gene>
<proteinExistence type="predicted"/>
<accession>A0ABU9D6M5</accession>
<protein>
    <submittedName>
        <fullName evidence="1">Uncharacterized protein</fullName>
    </submittedName>
</protein>